<dbReference type="OrthoDB" id="1815725at2"/>
<evidence type="ECO:0000313" key="1">
    <source>
        <dbReference type="EMBL" id="PWJ11333.1"/>
    </source>
</evidence>
<dbReference type="EMBL" id="QGDI01000010">
    <property type="protein sequence ID" value="PWJ11333.1"/>
    <property type="molecule type" value="Genomic_DNA"/>
</dbReference>
<dbReference type="AlphaFoldDB" id="A0A315YJA3"/>
<dbReference type="PANTHER" id="PTHR43649">
    <property type="entry name" value="ARABINOSE-BINDING PROTEIN-RELATED"/>
    <property type="match status" value="1"/>
</dbReference>
<comment type="caution">
    <text evidence="1">The sequence shown here is derived from an EMBL/GenBank/DDBJ whole genome shotgun (WGS) entry which is preliminary data.</text>
</comment>
<dbReference type="InterPro" id="IPR050490">
    <property type="entry name" value="Bact_solute-bd_prot1"/>
</dbReference>
<proteinExistence type="predicted"/>
<accession>A0A315YJA3</accession>
<organism evidence="1 2">
    <name type="scientific">Ruminococcus flavefaciens</name>
    <dbReference type="NCBI Taxonomy" id="1265"/>
    <lineage>
        <taxon>Bacteria</taxon>
        <taxon>Bacillati</taxon>
        <taxon>Bacillota</taxon>
        <taxon>Clostridia</taxon>
        <taxon>Eubacteriales</taxon>
        <taxon>Oscillospiraceae</taxon>
        <taxon>Ruminococcus</taxon>
    </lineage>
</organism>
<dbReference type="PANTHER" id="PTHR43649:SF12">
    <property type="entry name" value="DIACETYLCHITOBIOSE BINDING PROTEIN DASA"/>
    <property type="match status" value="1"/>
</dbReference>
<dbReference type="PROSITE" id="PS51257">
    <property type="entry name" value="PROKAR_LIPOPROTEIN"/>
    <property type="match status" value="1"/>
</dbReference>
<dbReference type="Gene3D" id="3.40.190.10">
    <property type="entry name" value="Periplasmic binding protein-like II"/>
    <property type="match status" value="1"/>
</dbReference>
<name>A0A315YJA3_RUMFL</name>
<gene>
    <name evidence="1" type="ORF">IE37_02556</name>
</gene>
<sequence>MNKHILRTMAFSAAVCVSMTSCAEKKKTSSDNSTSIASAIRDIPDMASELLEGSYKLINYKTIDEFDNIDRIFSLNEGGYIISSYVDSTDKDFLFKANSDFSEINALTLNAPEEVSTADESYCDISVSPDGEISALYTLMDYHGHELPKEYDENFDYDSFYENITESKLLCFYNSDGSLISSHDFDDSEFVNEDDYCYLNSYISAGGGKVLLAYSDGTVILTDGSTVEKLPVIEENSEKEYISLVRTTDGSVAVSYVYYIDGDYNKRAQCIKYIDIENKSYGDTIYSCDTAGSYNLDMVSQGYDDYVLIGSDYKNLLGIKADGTTEEILNWSDADTQPLSVLYAGNDEFYCWDHRSSGSLQMMKLVPRDPSEAANTQVITLGTMYDSYSFEVNEFNRSQDKYRIKVVNYSERYTAEHGELDPEADKDDWQKRDAEMLKYMQMDIISGNAPDMIIAYDINSVRLLGEKGILADLYPFMENDPDINRDTVLPNLLSALESSDGKLYCLAPGFDLRTLAVKRKFFDRENWTVDDMIEVFDHSNAEHRYDGDTKANMLRTFLEGQSDLIDIEKGTCNFDSPDFINILKFCDRFVLEENIPDKMTESKEFMDYHTDRANWIADEKALLTTIYPGGDSGLCYIKSEDFGGDDYTMVGFPSSNGKGGKLSVWTQFCICEKSKVKEGAWEFIRSLMDPENNFGYPALKKNLSAAIDNNAKVFTYNENGEKLEVPSSDSKLDGRVIYPLSKAERDDFERYLLSCDTLSGEMDYEVQSIVMEEADAFFHGEKTAEDTAKMIQNRASILVGERS</sequence>
<protein>
    <submittedName>
        <fullName evidence="1">ABC-type glycerol-3-phosphate transport system substrate-binding protein</fullName>
    </submittedName>
</protein>
<dbReference type="InterPro" id="IPR006059">
    <property type="entry name" value="SBP"/>
</dbReference>
<dbReference type="SUPFAM" id="SSF53850">
    <property type="entry name" value="Periplasmic binding protein-like II"/>
    <property type="match status" value="1"/>
</dbReference>
<evidence type="ECO:0000313" key="2">
    <source>
        <dbReference type="Proteomes" id="UP000245720"/>
    </source>
</evidence>
<dbReference type="RefSeq" id="WP_109727284.1">
    <property type="nucleotide sequence ID" value="NZ_QGDI01000010.1"/>
</dbReference>
<dbReference type="Pfam" id="PF13416">
    <property type="entry name" value="SBP_bac_8"/>
    <property type="match status" value="1"/>
</dbReference>
<dbReference type="Proteomes" id="UP000245720">
    <property type="component" value="Unassembled WGS sequence"/>
</dbReference>
<reference evidence="1 2" key="1">
    <citation type="submission" date="2018-05" db="EMBL/GenBank/DDBJ databases">
        <title>The Hungate 1000. A catalogue of reference genomes from the rumen microbiome.</title>
        <authorList>
            <person name="Kelly W."/>
        </authorList>
    </citation>
    <scope>NUCLEOTIDE SEQUENCE [LARGE SCALE GENOMIC DNA]</scope>
    <source>
        <strain evidence="1 2">SAb67</strain>
    </source>
</reference>